<proteinExistence type="predicted"/>
<dbReference type="InParanoid" id="D6U7F9"/>
<comment type="caution">
    <text evidence="1">The sequence shown here is derived from an EMBL/GenBank/DDBJ whole genome shotgun (WGS) entry which is preliminary data.</text>
</comment>
<dbReference type="AlphaFoldDB" id="D6U7F9"/>
<accession>D6U7F9</accession>
<gene>
    <name evidence="1" type="ORF">Krac_0332</name>
</gene>
<dbReference type="EMBL" id="ADVG01000005">
    <property type="protein sequence ID" value="EFH79820.1"/>
    <property type="molecule type" value="Genomic_DNA"/>
</dbReference>
<keyword evidence="2" id="KW-1185">Reference proteome</keyword>
<name>D6U7F9_KTERA</name>
<reference evidence="1 2" key="1">
    <citation type="journal article" date="2011" name="Stand. Genomic Sci.">
        <title>Non-contiguous finished genome sequence and contextual data of the filamentous soil bacterium Ktedonobacter racemifer type strain (SOSP1-21).</title>
        <authorList>
            <person name="Chang Y.J."/>
            <person name="Land M."/>
            <person name="Hauser L."/>
            <person name="Chertkov O."/>
            <person name="Del Rio T.G."/>
            <person name="Nolan M."/>
            <person name="Copeland A."/>
            <person name="Tice H."/>
            <person name="Cheng J.F."/>
            <person name="Lucas S."/>
            <person name="Han C."/>
            <person name="Goodwin L."/>
            <person name="Pitluck S."/>
            <person name="Ivanova N."/>
            <person name="Ovchinikova G."/>
            <person name="Pati A."/>
            <person name="Chen A."/>
            <person name="Palaniappan K."/>
            <person name="Mavromatis K."/>
            <person name="Liolios K."/>
            <person name="Brettin T."/>
            <person name="Fiebig A."/>
            <person name="Rohde M."/>
            <person name="Abt B."/>
            <person name="Goker M."/>
            <person name="Detter J.C."/>
            <person name="Woyke T."/>
            <person name="Bristow J."/>
            <person name="Eisen J.A."/>
            <person name="Markowitz V."/>
            <person name="Hugenholtz P."/>
            <person name="Kyrpides N.C."/>
            <person name="Klenk H.P."/>
            <person name="Lapidus A."/>
        </authorList>
    </citation>
    <scope>NUCLEOTIDE SEQUENCE [LARGE SCALE GENOMIC DNA]</scope>
    <source>
        <strain evidence="2">DSM 44963</strain>
    </source>
</reference>
<evidence type="ECO:0000313" key="1">
    <source>
        <dbReference type="EMBL" id="EFH79820.1"/>
    </source>
</evidence>
<protein>
    <submittedName>
        <fullName evidence="1">Uncharacterized protein</fullName>
    </submittedName>
</protein>
<organism evidence="1 2">
    <name type="scientific">Ktedonobacter racemifer DSM 44963</name>
    <dbReference type="NCBI Taxonomy" id="485913"/>
    <lineage>
        <taxon>Bacteria</taxon>
        <taxon>Bacillati</taxon>
        <taxon>Chloroflexota</taxon>
        <taxon>Ktedonobacteria</taxon>
        <taxon>Ktedonobacterales</taxon>
        <taxon>Ktedonobacteraceae</taxon>
        <taxon>Ktedonobacter</taxon>
    </lineage>
</organism>
<sequence>MFDRRLEARQKRQVGEMLRFLLRCHFRRPFKILQEKALSVCGKHQGNVFFSGAMLK</sequence>
<dbReference type="Proteomes" id="UP000004508">
    <property type="component" value="Unassembled WGS sequence"/>
</dbReference>
<evidence type="ECO:0000313" key="2">
    <source>
        <dbReference type="Proteomes" id="UP000004508"/>
    </source>
</evidence>